<keyword evidence="2" id="KW-1185">Reference proteome</keyword>
<dbReference type="Proteomes" id="UP001331761">
    <property type="component" value="Unassembled WGS sequence"/>
</dbReference>
<evidence type="ECO:0000313" key="1">
    <source>
        <dbReference type="EMBL" id="KAK5970768.1"/>
    </source>
</evidence>
<dbReference type="AlphaFoldDB" id="A0AAN8FG94"/>
<name>A0AAN8FG94_TRICO</name>
<gene>
    <name evidence="1" type="ORF">GCK32_011669</name>
</gene>
<dbReference type="EMBL" id="WIXE01018619">
    <property type="protein sequence ID" value="KAK5970768.1"/>
    <property type="molecule type" value="Genomic_DNA"/>
</dbReference>
<organism evidence="1 2">
    <name type="scientific">Trichostrongylus colubriformis</name>
    <name type="common">Black scour worm</name>
    <dbReference type="NCBI Taxonomy" id="6319"/>
    <lineage>
        <taxon>Eukaryota</taxon>
        <taxon>Metazoa</taxon>
        <taxon>Ecdysozoa</taxon>
        <taxon>Nematoda</taxon>
        <taxon>Chromadorea</taxon>
        <taxon>Rhabditida</taxon>
        <taxon>Rhabditina</taxon>
        <taxon>Rhabditomorpha</taxon>
        <taxon>Strongyloidea</taxon>
        <taxon>Trichostrongylidae</taxon>
        <taxon>Trichostrongylus</taxon>
    </lineage>
</organism>
<accession>A0AAN8FG94</accession>
<evidence type="ECO:0000313" key="2">
    <source>
        <dbReference type="Proteomes" id="UP001331761"/>
    </source>
</evidence>
<comment type="caution">
    <text evidence="1">The sequence shown here is derived from an EMBL/GenBank/DDBJ whole genome shotgun (WGS) entry which is preliminary data.</text>
</comment>
<reference evidence="1 2" key="1">
    <citation type="submission" date="2019-10" db="EMBL/GenBank/DDBJ databases">
        <title>Assembly and Annotation for the nematode Trichostrongylus colubriformis.</title>
        <authorList>
            <person name="Martin J."/>
        </authorList>
    </citation>
    <scope>NUCLEOTIDE SEQUENCE [LARGE SCALE GENOMIC DNA]</scope>
    <source>
        <strain evidence="1">G859</strain>
        <tissue evidence="1">Whole worm</tissue>
    </source>
</reference>
<protein>
    <submittedName>
        <fullName evidence="1">Uncharacterized protein</fullName>
    </submittedName>
</protein>
<sequence>MEMEPIPFVELQHLEDSINFCWFTQSVIYEVQNNRYEDRDIAEIPENTDDLRQYTIDPTTRERHRLMLYQVVFTRWGIGVVIETKDLYIMGPDRRDLHRIILDQYAIVHLTGLRVFNKRHVSVKNYVWI</sequence>
<proteinExistence type="predicted"/>